<keyword evidence="2" id="KW-1185">Reference proteome</keyword>
<dbReference type="KEGG" id="alti:ALE3EI_2601"/>
<dbReference type="RefSeq" id="WP_186989373.1">
    <property type="nucleotide sequence ID" value="NZ_CP052909.1"/>
</dbReference>
<protein>
    <submittedName>
        <fullName evidence="1">Uncharacterized protein</fullName>
    </submittedName>
</protein>
<evidence type="ECO:0000313" key="1">
    <source>
        <dbReference type="EMBL" id="QNJ99130.1"/>
    </source>
</evidence>
<dbReference type="AlphaFoldDB" id="A0A7G8PXR4"/>
<accession>A0A7G8PXR4</accession>
<organism evidence="1 2">
    <name type="scientific">Constantimarinum furrinae</name>
    <dbReference type="NCBI Taxonomy" id="2562285"/>
    <lineage>
        <taxon>Bacteria</taxon>
        <taxon>Pseudomonadati</taxon>
        <taxon>Bacteroidota</taxon>
        <taxon>Flavobacteriia</taxon>
        <taxon>Flavobacteriales</taxon>
        <taxon>Flavobacteriaceae</taxon>
        <taxon>Altibacter/Constantimarinum group</taxon>
        <taxon>Constantimarinum</taxon>
    </lineage>
</organism>
<evidence type="ECO:0000313" key="2">
    <source>
        <dbReference type="Proteomes" id="UP000515514"/>
    </source>
</evidence>
<sequence length="62" mass="7078">MKTNAFNICPSCIHRDICVLTTQKSRVWSCSEYDEELSEDSHLELIMSSDLKTKQQTVTVLA</sequence>
<gene>
    <name evidence="1" type="ORF">ALE3EI_2601</name>
</gene>
<dbReference type="Proteomes" id="UP000515514">
    <property type="component" value="Chromosome"/>
</dbReference>
<name>A0A7G8PXR4_9FLAO</name>
<dbReference type="EMBL" id="CP052909">
    <property type="protein sequence ID" value="QNJ99130.1"/>
    <property type="molecule type" value="Genomic_DNA"/>
</dbReference>
<reference evidence="1 2" key="1">
    <citation type="submission" date="2020-04" db="EMBL/GenBank/DDBJ databases">
        <title>Genome sequence of Altibacter aquimarinus strain ALE3EI.</title>
        <authorList>
            <person name="Oh H.-M."/>
            <person name="Jang D."/>
        </authorList>
    </citation>
    <scope>NUCLEOTIDE SEQUENCE [LARGE SCALE GENOMIC DNA]</scope>
    <source>
        <strain evidence="1 2">ALE3EI</strain>
    </source>
</reference>
<proteinExistence type="predicted"/>